<dbReference type="Pfam" id="PF13976">
    <property type="entry name" value="gag_pre-integrs"/>
    <property type="match status" value="1"/>
</dbReference>
<dbReference type="Proteomes" id="UP000325315">
    <property type="component" value="Unassembled WGS sequence"/>
</dbReference>
<dbReference type="InterPro" id="IPR057670">
    <property type="entry name" value="SH3_retrovirus"/>
</dbReference>
<keyword evidence="1" id="KW-0378">Hydrolase</keyword>
<accession>A0A5B6W7Q4</accession>
<evidence type="ECO:0000313" key="4">
    <source>
        <dbReference type="Proteomes" id="UP000325315"/>
    </source>
</evidence>
<dbReference type="PANTHER" id="PTHR42648:SF18">
    <property type="entry name" value="RETROTRANSPOSON, UNCLASSIFIED-LIKE PROTEIN"/>
    <property type="match status" value="1"/>
</dbReference>
<dbReference type="InterPro" id="IPR012337">
    <property type="entry name" value="RNaseH-like_sf"/>
</dbReference>
<keyword evidence="1" id="KW-0645">Protease</keyword>
<comment type="caution">
    <text evidence="3">The sequence shown here is derived from an EMBL/GenBank/DDBJ whole genome shotgun (WGS) entry which is preliminary data.</text>
</comment>
<evidence type="ECO:0000256" key="1">
    <source>
        <dbReference type="ARBA" id="ARBA00022670"/>
    </source>
</evidence>
<gene>
    <name evidence="3" type="ORF">EPI10_011173</name>
</gene>
<sequence>MLLVAYMESDHAKKKGVWFLDLGCSNHMCRNKELFSELDENFKVNDSSMEAKGEEYQSNLSSCFYIITKDPSQLWHCKYGHQSFKGLKTSKQKDMINGLPQLKTPFRVCKYCSVGKQMRDSFPKQSTCRATHVLQLVHVDICDPITPISNGSQNSCVLLIRKSQAFDTFKNFKKHVEKESNSFIRCLRTDRNGEFISKEFIAFCNENGTCRQLIAAYTPQQNGVAERKNKTIMNMVHCMFYEKKMPMTFWPEVVNWTIHVINQFPKLIVKDRTLEEAWSGINPSIQYFRVFGCVSHVHISDERRTKLDEKSVSCILHGVNEESKTYMLYNPTTQKIIVSRDLLFEEDKSWNWDSKYEEAISINLE</sequence>
<proteinExistence type="predicted"/>
<dbReference type="GO" id="GO:0008233">
    <property type="term" value="F:peptidase activity"/>
    <property type="evidence" value="ECO:0007669"/>
    <property type="project" value="UniProtKB-KW"/>
</dbReference>
<dbReference type="SUPFAM" id="SSF53098">
    <property type="entry name" value="Ribonuclease H-like"/>
    <property type="match status" value="1"/>
</dbReference>
<feature type="domain" description="Integrase catalytic" evidence="2">
    <location>
        <begin position="119"/>
        <end position="291"/>
    </location>
</feature>
<dbReference type="InterPro" id="IPR025724">
    <property type="entry name" value="GAG-pre-integrase_dom"/>
</dbReference>
<name>A0A5B6W7Q4_9ROSI</name>
<dbReference type="PROSITE" id="PS50994">
    <property type="entry name" value="INTEGRASE"/>
    <property type="match status" value="1"/>
</dbReference>
<dbReference type="OrthoDB" id="992892at2759"/>
<dbReference type="PANTHER" id="PTHR42648">
    <property type="entry name" value="TRANSPOSASE, PUTATIVE-RELATED"/>
    <property type="match status" value="1"/>
</dbReference>
<protein>
    <submittedName>
        <fullName evidence="3">Retrovirus-related Pol polyprotein from transposon TNT 1-94</fullName>
    </submittedName>
</protein>
<dbReference type="GO" id="GO:0015074">
    <property type="term" value="P:DNA integration"/>
    <property type="evidence" value="ECO:0007669"/>
    <property type="project" value="InterPro"/>
</dbReference>
<evidence type="ECO:0000259" key="2">
    <source>
        <dbReference type="PROSITE" id="PS50994"/>
    </source>
</evidence>
<organism evidence="3 4">
    <name type="scientific">Gossypium australe</name>
    <dbReference type="NCBI Taxonomy" id="47621"/>
    <lineage>
        <taxon>Eukaryota</taxon>
        <taxon>Viridiplantae</taxon>
        <taxon>Streptophyta</taxon>
        <taxon>Embryophyta</taxon>
        <taxon>Tracheophyta</taxon>
        <taxon>Spermatophyta</taxon>
        <taxon>Magnoliopsida</taxon>
        <taxon>eudicotyledons</taxon>
        <taxon>Gunneridae</taxon>
        <taxon>Pentapetalae</taxon>
        <taxon>rosids</taxon>
        <taxon>malvids</taxon>
        <taxon>Malvales</taxon>
        <taxon>Malvaceae</taxon>
        <taxon>Malvoideae</taxon>
        <taxon>Gossypium</taxon>
    </lineage>
</organism>
<dbReference type="GO" id="GO:0003676">
    <property type="term" value="F:nucleic acid binding"/>
    <property type="evidence" value="ECO:0007669"/>
    <property type="project" value="InterPro"/>
</dbReference>
<keyword evidence="4" id="KW-1185">Reference proteome</keyword>
<dbReference type="InterPro" id="IPR036397">
    <property type="entry name" value="RNaseH_sf"/>
</dbReference>
<dbReference type="InterPro" id="IPR054722">
    <property type="entry name" value="PolX-like_BBD"/>
</dbReference>
<dbReference type="AlphaFoldDB" id="A0A5B6W7Q4"/>
<dbReference type="Pfam" id="PF22936">
    <property type="entry name" value="Pol_BBD"/>
    <property type="match status" value="1"/>
</dbReference>
<dbReference type="EMBL" id="SMMG02000004">
    <property type="protein sequence ID" value="KAA3477275.1"/>
    <property type="molecule type" value="Genomic_DNA"/>
</dbReference>
<dbReference type="InterPro" id="IPR001584">
    <property type="entry name" value="Integrase_cat-core"/>
</dbReference>
<dbReference type="InterPro" id="IPR039537">
    <property type="entry name" value="Retrotran_Ty1/copia-like"/>
</dbReference>
<dbReference type="Gene3D" id="3.30.420.10">
    <property type="entry name" value="Ribonuclease H-like superfamily/Ribonuclease H"/>
    <property type="match status" value="1"/>
</dbReference>
<dbReference type="GO" id="GO:0006508">
    <property type="term" value="P:proteolysis"/>
    <property type="evidence" value="ECO:0007669"/>
    <property type="project" value="UniProtKB-KW"/>
</dbReference>
<dbReference type="Pfam" id="PF25597">
    <property type="entry name" value="SH3_retrovirus"/>
    <property type="match status" value="1"/>
</dbReference>
<evidence type="ECO:0000313" key="3">
    <source>
        <dbReference type="EMBL" id="KAA3477275.1"/>
    </source>
</evidence>
<reference evidence="4" key="1">
    <citation type="journal article" date="2019" name="Plant Biotechnol. J.">
        <title>Genome sequencing of the Australian wild diploid species Gossypium australe highlights disease resistance and delayed gland morphogenesis.</title>
        <authorList>
            <person name="Cai Y."/>
            <person name="Cai X."/>
            <person name="Wang Q."/>
            <person name="Wang P."/>
            <person name="Zhang Y."/>
            <person name="Cai C."/>
            <person name="Xu Y."/>
            <person name="Wang K."/>
            <person name="Zhou Z."/>
            <person name="Wang C."/>
            <person name="Geng S."/>
            <person name="Li B."/>
            <person name="Dong Q."/>
            <person name="Hou Y."/>
            <person name="Wang H."/>
            <person name="Ai P."/>
            <person name="Liu Z."/>
            <person name="Yi F."/>
            <person name="Sun M."/>
            <person name="An G."/>
            <person name="Cheng J."/>
            <person name="Zhang Y."/>
            <person name="Shi Q."/>
            <person name="Xie Y."/>
            <person name="Shi X."/>
            <person name="Chang Y."/>
            <person name="Huang F."/>
            <person name="Chen Y."/>
            <person name="Hong S."/>
            <person name="Mi L."/>
            <person name="Sun Q."/>
            <person name="Zhang L."/>
            <person name="Zhou B."/>
            <person name="Peng R."/>
            <person name="Zhang X."/>
            <person name="Liu F."/>
        </authorList>
    </citation>
    <scope>NUCLEOTIDE SEQUENCE [LARGE SCALE GENOMIC DNA]</scope>
    <source>
        <strain evidence="4">cv. PA1801</strain>
    </source>
</reference>